<gene>
    <name evidence="9" type="ORF">DEH84_14705</name>
</gene>
<evidence type="ECO:0000256" key="6">
    <source>
        <dbReference type="PIRSR" id="PIRSR000027-1"/>
    </source>
</evidence>
<dbReference type="PIRSF" id="PIRSF000027">
    <property type="entry name" value="Cytc_c_prime"/>
    <property type="match status" value="1"/>
</dbReference>
<keyword evidence="1" id="KW-0813">Transport</keyword>
<keyword evidence="8" id="KW-0732">Signal</keyword>
<evidence type="ECO:0000256" key="7">
    <source>
        <dbReference type="PIRSR" id="PIRSR000027-2"/>
    </source>
</evidence>
<dbReference type="KEGG" id="aon:DEH84_14705"/>
<feature type="binding site" description="axial binding residue" evidence="6">
    <location>
        <position position="155"/>
    </location>
    <ligand>
        <name>heme c</name>
        <dbReference type="ChEBI" id="CHEBI:61717"/>
    </ligand>
    <ligandPart>
        <name>Fe</name>
        <dbReference type="ChEBI" id="CHEBI:18248"/>
    </ligandPart>
</feature>
<proteinExistence type="predicted"/>
<comment type="PTM">
    <text evidence="7">Binds 1 heme group per subunit.</text>
</comment>
<dbReference type="RefSeq" id="WP_109037526.1">
    <property type="nucleotide sequence ID" value="NZ_CP029210.1"/>
</dbReference>
<dbReference type="SUPFAM" id="SSF47175">
    <property type="entry name" value="Cytochromes"/>
    <property type="match status" value="1"/>
</dbReference>
<keyword evidence="3 6" id="KW-0479">Metal-binding</keyword>
<evidence type="ECO:0000313" key="9">
    <source>
        <dbReference type="EMBL" id="AWI54532.1"/>
    </source>
</evidence>
<accession>A0A2U8FTZ1</accession>
<evidence type="ECO:0000313" key="10">
    <source>
        <dbReference type="Proteomes" id="UP000244892"/>
    </source>
</evidence>
<dbReference type="GO" id="GO:0005506">
    <property type="term" value="F:iron ion binding"/>
    <property type="evidence" value="ECO:0007669"/>
    <property type="project" value="InterPro"/>
</dbReference>
<keyword evidence="5 6" id="KW-0408">Iron</keyword>
<keyword evidence="2 7" id="KW-0349">Heme</keyword>
<dbReference type="Gene3D" id="1.20.120.10">
    <property type="entry name" value="Cytochrome c/b562"/>
    <property type="match status" value="1"/>
</dbReference>
<evidence type="ECO:0000256" key="1">
    <source>
        <dbReference type="ARBA" id="ARBA00022448"/>
    </source>
</evidence>
<dbReference type="InterPro" id="IPR012127">
    <property type="entry name" value="Cyt_c_prime"/>
</dbReference>
<feature type="signal peptide" evidence="8">
    <location>
        <begin position="1"/>
        <end position="30"/>
    </location>
</feature>
<dbReference type="PROSITE" id="PS51009">
    <property type="entry name" value="CYTCII"/>
    <property type="match status" value="1"/>
</dbReference>
<dbReference type="OrthoDB" id="5520910at2"/>
<feature type="binding site" description="covalent" evidence="7">
    <location>
        <position position="151"/>
    </location>
    <ligand>
        <name>heme c</name>
        <dbReference type="ChEBI" id="CHEBI:61717"/>
    </ligand>
</feature>
<dbReference type="GO" id="GO:0042597">
    <property type="term" value="C:periplasmic space"/>
    <property type="evidence" value="ECO:0007669"/>
    <property type="project" value="InterPro"/>
</dbReference>
<evidence type="ECO:0000256" key="2">
    <source>
        <dbReference type="ARBA" id="ARBA00022617"/>
    </source>
</evidence>
<feature type="chain" id="PRO_5015891040" evidence="8">
    <location>
        <begin position="31"/>
        <end position="162"/>
    </location>
</feature>
<name>A0A2U8FTZ1_9BURK</name>
<protein>
    <submittedName>
        <fullName evidence="9">Cytochrome C</fullName>
    </submittedName>
</protein>
<dbReference type="AlphaFoldDB" id="A0A2U8FTZ1"/>
<dbReference type="InterPro" id="IPR010980">
    <property type="entry name" value="Cyt_c/b562"/>
</dbReference>
<dbReference type="EMBL" id="CP029210">
    <property type="protein sequence ID" value="AWI54532.1"/>
    <property type="molecule type" value="Genomic_DNA"/>
</dbReference>
<evidence type="ECO:0000256" key="5">
    <source>
        <dbReference type="ARBA" id="ARBA00023004"/>
    </source>
</evidence>
<evidence type="ECO:0000256" key="4">
    <source>
        <dbReference type="ARBA" id="ARBA00022982"/>
    </source>
</evidence>
<dbReference type="GO" id="GO:0022900">
    <property type="term" value="P:electron transport chain"/>
    <property type="evidence" value="ECO:0007669"/>
    <property type="project" value="InterPro"/>
</dbReference>
<keyword evidence="10" id="KW-1185">Reference proteome</keyword>
<dbReference type="InterPro" id="IPR002321">
    <property type="entry name" value="Cyt_c_II"/>
</dbReference>
<organism evidence="9 10">
    <name type="scientific">Aquabacterium olei</name>
    <dbReference type="NCBI Taxonomy" id="1296669"/>
    <lineage>
        <taxon>Bacteria</taxon>
        <taxon>Pseudomonadati</taxon>
        <taxon>Pseudomonadota</taxon>
        <taxon>Betaproteobacteria</taxon>
        <taxon>Burkholderiales</taxon>
        <taxon>Aquabacterium</taxon>
    </lineage>
</organism>
<evidence type="ECO:0000256" key="3">
    <source>
        <dbReference type="ARBA" id="ARBA00022723"/>
    </source>
</evidence>
<feature type="binding site" description="covalent" evidence="7">
    <location>
        <position position="154"/>
    </location>
    <ligand>
        <name>heme c</name>
        <dbReference type="ChEBI" id="CHEBI:61717"/>
    </ligand>
</feature>
<evidence type="ECO:0000256" key="8">
    <source>
        <dbReference type="SAM" id="SignalP"/>
    </source>
</evidence>
<dbReference type="PRINTS" id="PR00608">
    <property type="entry name" value="CYTCHROMECII"/>
</dbReference>
<dbReference type="GO" id="GO:0009055">
    <property type="term" value="F:electron transfer activity"/>
    <property type="evidence" value="ECO:0007669"/>
    <property type="project" value="InterPro"/>
</dbReference>
<dbReference type="GO" id="GO:0020037">
    <property type="term" value="F:heme binding"/>
    <property type="evidence" value="ECO:0007669"/>
    <property type="project" value="InterPro"/>
</dbReference>
<dbReference type="Pfam" id="PF01322">
    <property type="entry name" value="Cytochrom_C_2"/>
    <property type="match status" value="1"/>
</dbReference>
<dbReference type="InterPro" id="IPR015984">
    <property type="entry name" value="Cyt_c_prime_subgr"/>
</dbReference>
<dbReference type="Proteomes" id="UP000244892">
    <property type="component" value="Chromosome"/>
</dbReference>
<keyword evidence="4" id="KW-0249">Electron transport</keyword>
<reference evidence="9 10" key="1">
    <citation type="submission" date="2018-05" db="EMBL/GenBank/DDBJ databases">
        <title>complete genome sequence of Aquabacterium olei NBRC 110486.</title>
        <authorList>
            <person name="Tang B."/>
            <person name="Chang J."/>
            <person name="Zhang L."/>
            <person name="Yang H."/>
        </authorList>
    </citation>
    <scope>NUCLEOTIDE SEQUENCE [LARGE SCALE GENOMIC DNA]</scope>
    <source>
        <strain evidence="9 10">NBRC 110486</strain>
    </source>
</reference>
<sequence>MKNRKRFAAVLGATASTVLAALLAAQAAHAQQAPKPEQLIKWRQSAYQVIAWNTGRVKANVDGTYNKDDVIKAANAIAALANSGLGALYAPGTETGKGWRETAVKPELFTDKKAGEVAASFNKEANELSRVAAAGDVGQVKAQLAKLQGTCKACHDDYRKKD</sequence>